<keyword evidence="3" id="KW-1185">Reference proteome</keyword>
<dbReference type="RefSeq" id="WP_196414689.1">
    <property type="nucleotide sequence ID" value="NZ_JADQTO010000006.1"/>
</dbReference>
<feature type="region of interest" description="Disordered" evidence="1">
    <location>
        <begin position="29"/>
        <end position="53"/>
    </location>
</feature>
<comment type="caution">
    <text evidence="2">The sequence shown here is derived from an EMBL/GenBank/DDBJ whole genome shotgun (WGS) entry which is preliminary data.</text>
</comment>
<gene>
    <name evidence="2" type="ORF">I4J89_15715</name>
</gene>
<dbReference type="EMBL" id="JADQTO010000006">
    <property type="protein sequence ID" value="MBG0562902.1"/>
    <property type="molecule type" value="Genomic_DNA"/>
</dbReference>
<reference evidence="2" key="1">
    <citation type="submission" date="2020-11" db="EMBL/GenBank/DDBJ databases">
        <title>Isolation and identification of active actinomycetes.</title>
        <authorList>
            <person name="Sun X."/>
        </authorList>
    </citation>
    <scope>NUCLEOTIDE SEQUENCE</scope>
    <source>
        <strain evidence="2">NEAU-A11</strain>
    </source>
</reference>
<proteinExistence type="predicted"/>
<evidence type="ECO:0000313" key="2">
    <source>
        <dbReference type="EMBL" id="MBG0562902.1"/>
    </source>
</evidence>
<organism evidence="2 3">
    <name type="scientific">Actinoplanes aureus</name>
    <dbReference type="NCBI Taxonomy" id="2792083"/>
    <lineage>
        <taxon>Bacteria</taxon>
        <taxon>Bacillati</taxon>
        <taxon>Actinomycetota</taxon>
        <taxon>Actinomycetes</taxon>
        <taxon>Micromonosporales</taxon>
        <taxon>Micromonosporaceae</taxon>
        <taxon>Actinoplanes</taxon>
    </lineage>
</organism>
<accession>A0A931FXN8</accession>
<name>A0A931FXN8_9ACTN</name>
<evidence type="ECO:0000256" key="1">
    <source>
        <dbReference type="SAM" id="MobiDB-lite"/>
    </source>
</evidence>
<sequence>MNEEREREENFKTLPPRILPDDHVELVETRQGESRPYSAPSEAQQAALYSAGG</sequence>
<evidence type="ECO:0000313" key="3">
    <source>
        <dbReference type="Proteomes" id="UP000598146"/>
    </source>
</evidence>
<protein>
    <submittedName>
        <fullName evidence="2">Uncharacterized protein</fullName>
    </submittedName>
</protein>
<dbReference type="AlphaFoldDB" id="A0A931FXN8"/>
<dbReference type="Proteomes" id="UP000598146">
    <property type="component" value="Unassembled WGS sequence"/>
</dbReference>